<reference evidence="1 2" key="1">
    <citation type="journal article" date="2014" name="Environ. Microbiol.">
        <title>Comparative genomics of the marine bacterial genus Glaciecola reveals the high degree of genomic diversity and genomic characteristic for cold adaptation.</title>
        <authorList>
            <person name="Qin Q.L."/>
            <person name="Xie B.B."/>
            <person name="Yu Y."/>
            <person name="Shu Y.L."/>
            <person name="Rong J.C."/>
            <person name="Zhang Y.J."/>
            <person name="Zhao D.L."/>
            <person name="Chen X.L."/>
            <person name="Zhang X.Y."/>
            <person name="Chen B."/>
            <person name="Zhou B.C."/>
            <person name="Zhang Y.Z."/>
        </authorList>
    </citation>
    <scope>NUCLEOTIDE SEQUENCE [LARGE SCALE GENOMIC DNA]</scope>
    <source>
        <strain evidence="1 2">NO2</strain>
    </source>
</reference>
<dbReference type="EMBL" id="BAEK01000072">
    <property type="protein sequence ID" value="GAC06803.1"/>
    <property type="molecule type" value="Genomic_DNA"/>
</dbReference>
<comment type="caution">
    <text evidence="1">The sequence shown here is derived from an EMBL/GenBank/DDBJ whole genome shotgun (WGS) entry which is preliminary data.</text>
</comment>
<sequence>MQAAFFEQNVEVQKWLFPFKYSERCENAAGAFLSGVF</sequence>
<evidence type="ECO:0000313" key="2">
    <source>
        <dbReference type="Proteomes" id="UP000008372"/>
    </source>
</evidence>
<keyword evidence="2" id="KW-1185">Reference proteome</keyword>
<organism evidence="1 2">
    <name type="scientific">Paraglaciecola agarilytica NO2</name>
    <dbReference type="NCBI Taxonomy" id="1125747"/>
    <lineage>
        <taxon>Bacteria</taxon>
        <taxon>Pseudomonadati</taxon>
        <taxon>Pseudomonadota</taxon>
        <taxon>Gammaproteobacteria</taxon>
        <taxon>Alteromonadales</taxon>
        <taxon>Alteromonadaceae</taxon>
        <taxon>Paraglaciecola</taxon>
    </lineage>
</organism>
<gene>
    <name evidence="1" type="ORF">GAGA_3970</name>
</gene>
<evidence type="ECO:0000313" key="1">
    <source>
        <dbReference type="EMBL" id="GAC06803.1"/>
    </source>
</evidence>
<name>A0ABQ0IBM8_9ALTE</name>
<proteinExistence type="predicted"/>
<protein>
    <submittedName>
        <fullName evidence="1">Uncharacterized protein</fullName>
    </submittedName>
</protein>
<dbReference type="Proteomes" id="UP000008372">
    <property type="component" value="Unassembled WGS sequence"/>
</dbReference>
<accession>A0ABQ0IBM8</accession>